<sequence>MLRYTVGRILHIIPTLIVVIFIIFFILNVVPGNPGRVILGKDADAKAVAALNHDLGMDRPMLERFGTYLLDVSKLDFGNSYRSGRPVFEEILAKFPTTLTLALLAVVAMSIIGIPLGIVSAVKQYSALDYSLTVTALLLASVPGFFLALVLILIFSLGLGILPSMGAGTPLHYVLPVITLALPNAAFLARLIRTSMLETMRQDYIRTAKAKGAGKLRVIMRHALKPALMPIITILGMTFAWLLGGALIIEMIYGLPGIGNIIIKAVHMKDTPVIMAVTIFLAVLYKLIMLAVDIIQAVVDPRLKNRLG</sequence>
<comment type="caution">
    <text evidence="9">The sequence shown here is derived from an EMBL/GenBank/DDBJ whole genome shotgun (WGS) entry which is preliminary data.</text>
</comment>
<dbReference type="OrthoDB" id="24153at2"/>
<evidence type="ECO:0000256" key="1">
    <source>
        <dbReference type="ARBA" id="ARBA00004651"/>
    </source>
</evidence>
<keyword evidence="4 7" id="KW-0812">Transmembrane</keyword>
<evidence type="ECO:0000256" key="3">
    <source>
        <dbReference type="ARBA" id="ARBA00022475"/>
    </source>
</evidence>
<evidence type="ECO:0000313" key="10">
    <source>
        <dbReference type="Proteomes" id="UP000271031"/>
    </source>
</evidence>
<comment type="subcellular location">
    <subcellularLocation>
        <location evidence="1 7">Cell membrane</location>
        <topology evidence="1 7">Multi-pass membrane protein</topology>
    </subcellularLocation>
</comment>
<evidence type="ECO:0000256" key="5">
    <source>
        <dbReference type="ARBA" id="ARBA00022989"/>
    </source>
</evidence>
<keyword evidence="3" id="KW-1003">Cell membrane</keyword>
<dbReference type="InterPro" id="IPR035906">
    <property type="entry name" value="MetI-like_sf"/>
</dbReference>
<dbReference type="Gene3D" id="1.10.3720.10">
    <property type="entry name" value="MetI-like"/>
    <property type="match status" value="1"/>
</dbReference>
<keyword evidence="6 7" id="KW-0472">Membrane</keyword>
<keyword evidence="2 7" id="KW-0813">Transport</keyword>
<feature type="transmembrane region" description="Helical" evidence="7">
    <location>
        <begin position="12"/>
        <end position="30"/>
    </location>
</feature>
<dbReference type="InterPro" id="IPR045621">
    <property type="entry name" value="BPD_transp_1_N"/>
</dbReference>
<dbReference type="Pfam" id="PF00528">
    <property type="entry name" value="BPD_transp_1"/>
    <property type="match status" value="1"/>
</dbReference>
<dbReference type="Proteomes" id="UP000271031">
    <property type="component" value="Unassembled WGS sequence"/>
</dbReference>
<dbReference type="PANTHER" id="PTHR43163">
    <property type="entry name" value="DIPEPTIDE TRANSPORT SYSTEM PERMEASE PROTEIN DPPB-RELATED"/>
    <property type="match status" value="1"/>
</dbReference>
<dbReference type="Pfam" id="PF19300">
    <property type="entry name" value="BPD_transp_1_N"/>
    <property type="match status" value="1"/>
</dbReference>
<feature type="domain" description="ABC transmembrane type-1" evidence="8">
    <location>
        <begin position="95"/>
        <end position="296"/>
    </location>
</feature>
<dbReference type="SUPFAM" id="SSF161098">
    <property type="entry name" value="MetI-like"/>
    <property type="match status" value="1"/>
</dbReference>
<dbReference type="AlphaFoldDB" id="A0A3M8DWU8"/>
<evidence type="ECO:0000259" key="8">
    <source>
        <dbReference type="PROSITE" id="PS50928"/>
    </source>
</evidence>
<feature type="transmembrane region" description="Helical" evidence="7">
    <location>
        <begin position="134"/>
        <end position="161"/>
    </location>
</feature>
<evidence type="ECO:0000313" key="9">
    <source>
        <dbReference type="EMBL" id="RNB91771.1"/>
    </source>
</evidence>
<accession>A0A3M8DWU8</accession>
<evidence type="ECO:0000256" key="7">
    <source>
        <dbReference type="RuleBase" id="RU363032"/>
    </source>
</evidence>
<feature type="transmembrane region" description="Helical" evidence="7">
    <location>
        <begin position="173"/>
        <end position="192"/>
    </location>
</feature>
<dbReference type="EMBL" id="RHHQ01000004">
    <property type="protein sequence ID" value="RNB91771.1"/>
    <property type="molecule type" value="Genomic_DNA"/>
</dbReference>
<organism evidence="9 10">
    <name type="scientific">Brevibacillus fluminis</name>
    <dbReference type="NCBI Taxonomy" id="511487"/>
    <lineage>
        <taxon>Bacteria</taxon>
        <taxon>Bacillati</taxon>
        <taxon>Bacillota</taxon>
        <taxon>Bacilli</taxon>
        <taxon>Bacillales</taxon>
        <taxon>Paenibacillaceae</taxon>
        <taxon>Brevibacillus</taxon>
    </lineage>
</organism>
<comment type="similarity">
    <text evidence="7">Belongs to the binding-protein-dependent transport system permease family.</text>
</comment>
<dbReference type="InterPro" id="IPR000515">
    <property type="entry name" value="MetI-like"/>
</dbReference>
<feature type="transmembrane region" description="Helical" evidence="7">
    <location>
        <begin position="227"/>
        <end position="253"/>
    </location>
</feature>
<protein>
    <submittedName>
        <fullName evidence="9">ABC transporter permease</fullName>
    </submittedName>
</protein>
<keyword evidence="5 7" id="KW-1133">Transmembrane helix</keyword>
<name>A0A3M8DWU8_9BACL</name>
<gene>
    <name evidence="9" type="ORF">EDM56_03190</name>
</gene>
<dbReference type="GO" id="GO:0005886">
    <property type="term" value="C:plasma membrane"/>
    <property type="evidence" value="ECO:0007669"/>
    <property type="project" value="UniProtKB-SubCell"/>
</dbReference>
<dbReference type="PANTHER" id="PTHR43163:SF6">
    <property type="entry name" value="DIPEPTIDE TRANSPORT SYSTEM PERMEASE PROTEIN DPPB-RELATED"/>
    <property type="match status" value="1"/>
</dbReference>
<dbReference type="RefSeq" id="WP_122916434.1">
    <property type="nucleotide sequence ID" value="NZ_RHHQ01000004.1"/>
</dbReference>
<evidence type="ECO:0000256" key="6">
    <source>
        <dbReference type="ARBA" id="ARBA00023136"/>
    </source>
</evidence>
<dbReference type="PROSITE" id="PS50928">
    <property type="entry name" value="ABC_TM1"/>
    <property type="match status" value="1"/>
</dbReference>
<feature type="transmembrane region" description="Helical" evidence="7">
    <location>
        <begin position="273"/>
        <end position="299"/>
    </location>
</feature>
<dbReference type="CDD" id="cd06261">
    <property type="entry name" value="TM_PBP2"/>
    <property type="match status" value="1"/>
</dbReference>
<feature type="transmembrane region" description="Helical" evidence="7">
    <location>
        <begin position="99"/>
        <end position="122"/>
    </location>
</feature>
<evidence type="ECO:0000256" key="4">
    <source>
        <dbReference type="ARBA" id="ARBA00022692"/>
    </source>
</evidence>
<keyword evidence="10" id="KW-1185">Reference proteome</keyword>
<evidence type="ECO:0000256" key="2">
    <source>
        <dbReference type="ARBA" id="ARBA00022448"/>
    </source>
</evidence>
<reference evidence="9 10" key="1">
    <citation type="submission" date="2018-10" db="EMBL/GenBank/DDBJ databases">
        <title>Phylogenomics of Brevibacillus.</title>
        <authorList>
            <person name="Dunlap C."/>
        </authorList>
    </citation>
    <scope>NUCLEOTIDE SEQUENCE [LARGE SCALE GENOMIC DNA]</scope>
    <source>
        <strain evidence="9 10">JCM 15716</strain>
    </source>
</reference>
<dbReference type="GO" id="GO:0071916">
    <property type="term" value="F:dipeptide transmembrane transporter activity"/>
    <property type="evidence" value="ECO:0007669"/>
    <property type="project" value="TreeGrafter"/>
</dbReference>
<proteinExistence type="inferred from homology"/>